<name>A0A921FM38_9MICC</name>
<evidence type="ECO:0000313" key="4">
    <source>
        <dbReference type="Proteomes" id="UP000703315"/>
    </source>
</evidence>
<protein>
    <submittedName>
        <fullName evidence="3">DUF5719 family protein</fullName>
    </submittedName>
</protein>
<dbReference type="EMBL" id="DYXC01000035">
    <property type="protein sequence ID" value="HJF13752.1"/>
    <property type="molecule type" value="Genomic_DNA"/>
</dbReference>
<dbReference type="AlphaFoldDB" id="A0A921FM38"/>
<gene>
    <name evidence="3" type="ORF">K8V32_02965</name>
</gene>
<evidence type="ECO:0000256" key="1">
    <source>
        <dbReference type="SAM" id="MobiDB-lite"/>
    </source>
</evidence>
<evidence type="ECO:0000256" key="2">
    <source>
        <dbReference type="SAM" id="Phobius"/>
    </source>
</evidence>
<dbReference type="Pfam" id="PF18986">
    <property type="entry name" value="DUF5719"/>
    <property type="match status" value="1"/>
</dbReference>
<feature type="compositionally biased region" description="Basic and acidic residues" evidence="1">
    <location>
        <begin position="25"/>
        <end position="41"/>
    </location>
</feature>
<feature type="transmembrane region" description="Helical" evidence="2">
    <location>
        <begin position="48"/>
        <end position="70"/>
    </location>
</feature>
<comment type="caution">
    <text evidence="3">The sequence shown here is derived from an EMBL/GenBank/DDBJ whole genome shotgun (WGS) entry which is preliminary data.</text>
</comment>
<evidence type="ECO:0000313" key="3">
    <source>
        <dbReference type="EMBL" id="HJF13752.1"/>
    </source>
</evidence>
<dbReference type="InterPro" id="IPR043777">
    <property type="entry name" value="DUF5719"/>
</dbReference>
<organism evidence="3 4">
    <name type="scientific">Enteractinococcus helveticum</name>
    <dbReference type="NCBI Taxonomy" id="1837282"/>
    <lineage>
        <taxon>Bacteria</taxon>
        <taxon>Bacillati</taxon>
        <taxon>Actinomycetota</taxon>
        <taxon>Actinomycetes</taxon>
        <taxon>Micrococcales</taxon>
        <taxon>Micrococcaceae</taxon>
    </lineage>
</organism>
<keyword evidence="2" id="KW-1133">Transmembrane helix</keyword>
<dbReference type="RefSeq" id="WP_303902649.1">
    <property type="nucleotide sequence ID" value="NZ_DYXC01000035.1"/>
</dbReference>
<proteinExistence type="predicted"/>
<reference evidence="3" key="2">
    <citation type="submission" date="2021-09" db="EMBL/GenBank/DDBJ databases">
        <authorList>
            <person name="Gilroy R."/>
        </authorList>
    </citation>
    <scope>NUCLEOTIDE SEQUENCE</scope>
    <source>
        <strain evidence="3">ChiHjej13B12-14962</strain>
    </source>
</reference>
<feature type="region of interest" description="Disordered" evidence="1">
    <location>
        <begin position="1"/>
        <end position="41"/>
    </location>
</feature>
<dbReference type="Proteomes" id="UP000703315">
    <property type="component" value="Unassembled WGS sequence"/>
</dbReference>
<sequence>MTNEHNTPTPQPAVEPTEPAPDTGSTDRARRREAALRRLERTSLSKRTAALLGLGTAAAVAAITTAGSLWSPGPPAMDTEARAAELPATPVMGVCPGAPALPEGAGSDEDLDFSPLSSDAATALTVTAGSDLAGNIPGISYFAASPGTDGPGSTQDITEPLDQQLQQGPPATAASDGTVQQLAHYDAITDPAQDGQPVALSVEPVGGNPGLAAATTQYAATDGDLAGMTTGTCTPAAHQHWLTGAITTTGTTAVLSITNPSSTNSTVDLAVFGDTGRIEASGATGIVLAPGQTTSMLVAGLAPRQESVAIEVSASGGPVAASIQQHRLDGIVPAGVDTLQPAATGTNVVVPGIVIDDDAAAISEGSGLEGQTPQLHIASTGAAASATISLRGPDGPVDIPAEASAVELAPGATTTVDLTGVDPGTYAVAIEADANIVASATSLAFNPAADNDDATGNTAAVDTAYQSATRPIRGETMVALPALGSPASQLVLSTDTDATVNVTPINSDGEVGETREQELAANSAVTVTDDDATAYLLETGSSSVHAGVVTTSEAGISAMPVNTVTATGSGLPVRLGY</sequence>
<keyword evidence="2" id="KW-0472">Membrane</keyword>
<keyword evidence="2" id="KW-0812">Transmembrane</keyword>
<accession>A0A921FM38</accession>
<reference evidence="3" key="1">
    <citation type="journal article" date="2021" name="PeerJ">
        <title>Extensive microbial diversity within the chicken gut microbiome revealed by metagenomics and culture.</title>
        <authorList>
            <person name="Gilroy R."/>
            <person name="Ravi A."/>
            <person name="Getino M."/>
            <person name="Pursley I."/>
            <person name="Horton D.L."/>
            <person name="Alikhan N.F."/>
            <person name="Baker D."/>
            <person name="Gharbi K."/>
            <person name="Hall N."/>
            <person name="Watson M."/>
            <person name="Adriaenssens E.M."/>
            <person name="Foster-Nyarko E."/>
            <person name="Jarju S."/>
            <person name="Secka A."/>
            <person name="Antonio M."/>
            <person name="Oren A."/>
            <person name="Chaudhuri R.R."/>
            <person name="La Ragione R."/>
            <person name="Hildebrand F."/>
            <person name="Pallen M.J."/>
        </authorList>
    </citation>
    <scope>NUCLEOTIDE SEQUENCE</scope>
    <source>
        <strain evidence="3">ChiHjej13B12-14962</strain>
    </source>
</reference>